<evidence type="ECO:0000256" key="2">
    <source>
        <dbReference type="SAM" id="Phobius"/>
    </source>
</evidence>
<keyword evidence="4" id="KW-1185">Reference proteome</keyword>
<protein>
    <recommendedName>
        <fullName evidence="5">Integral membrane protein</fullName>
    </recommendedName>
</protein>
<feature type="transmembrane region" description="Helical" evidence="2">
    <location>
        <begin position="31"/>
        <end position="52"/>
    </location>
</feature>
<sequence length="124" mass="13213">MTQKQPPGAPRARIPGPQQPPPSHPQIRAGLWKHCLGIGLALWALTALVTYATKNTTLLPTLILLGSFLVPVVFALWAYERHRPGARRVAAFNYFLAGGALGAPHGSTTCSTVPGQRAETSPDP</sequence>
<evidence type="ECO:0000313" key="4">
    <source>
        <dbReference type="Proteomes" id="UP001596957"/>
    </source>
</evidence>
<accession>A0ABW2VP95</accession>
<feature type="transmembrane region" description="Helical" evidence="2">
    <location>
        <begin position="58"/>
        <end position="79"/>
    </location>
</feature>
<keyword evidence="2" id="KW-0812">Transmembrane</keyword>
<dbReference type="RefSeq" id="WP_381246332.1">
    <property type="nucleotide sequence ID" value="NZ_JBHTBI010000001.1"/>
</dbReference>
<gene>
    <name evidence="3" type="ORF">ACFQZP_21915</name>
</gene>
<keyword evidence="2" id="KW-0472">Membrane</keyword>
<name>A0ABW2VP95_9ACTN</name>
<evidence type="ECO:0000256" key="1">
    <source>
        <dbReference type="SAM" id="MobiDB-lite"/>
    </source>
</evidence>
<dbReference type="EMBL" id="JBHTEC010000001">
    <property type="protein sequence ID" value="MFD0284287.1"/>
    <property type="molecule type" value="Genomic_DNA"/>
</dbReference>
<feature type="region of interest" description="Disordered" evidence="1">
    <location>
        <begin position="1"/>
        <end position="26"/>
    </location>
</feature>
<feature type="region of interest" description="Disordered" evidence="1">
    <location>
        <begin position="104"/>
        <end position="124"/>
    </location>
</feature>
<evidence type="ECO:0000313" key="3">
    <source>
        <dbReference type="EMBL" id="MFD0284287.1"/>
    </source>
</evidence>
<dbReference type="Proteomes" id="UP001596957">
    <property type="component" value="Unassembled WGS sequence"/>
</dbReference>
<organism evidence="3 4">
    <name type="scientific">Streptomyces lutosisoli</name>
    <dbReference type="NCBI Taxonomy" id="2665721"/>
    <lineage>
        <taxon>Bacteria</taxon>
        <taxon>Bacillati</taxon>
        <taxon>Actinomycetota</taxon>
        <taxon>Actinomycetes</taxon>
        <taxon>Kitasatosporales</taxon>
        <taxon>Streptomycetaceae</taxon>
        <taxon>Streptomyces</taxon>
    </lineage>
</organism>
<reference evidence="4" key="1">
    <citation type="journal article" date="2019" name="Int. J. Syst. Evol. Microbiol.">
        <title>The Global Catalogue of Microorganisms (GCM) 10K type strain sequencing project: providing services to taxonomists for standard genome sequencing and annotation.</title>
        <authorList>
            <consortium name="The Broad Institute Genomics Platform"/>
            <consortium name="The Broad Institute Genome Sequencing Center for Infectious Disease"/>
            <person name="Wu L."/>
            <person name="Ma J."/>
        </authorList>
    </citation>
    <scope>NUCLEOTIDE SEQUENCE [LARGE SCALE GENOMIC DNA]</scope>
    <source>
        <strain evidence="4">CGMCC 4.7198</strain>
    </source>
</reference>
<comment type="caution">
    <text evidence="3">The sequence shown here is derived from an EMBL/GenBank/DDBJ whole genome shotgun (WGS) entry which is preliminary data.</text>
</comment>
<evidence type="ECO:0008006" key="5">
    <source>
        <dbReference type="Google" id="ProtNLM"/>
    </source>
</evidence>
<proteinExistence type="predicted"/>
<keyword evidence="2" id="KW-1133">Transmembrane helix</keyword>